<accession>A0AC34R5G5</accession>
<evidence type="ECO:0000313" key="2">
    <source>
        <dbReference type="WBParaSite" id="JU765_v2.g374.t1"/>
    </source>
</evidence>
<proteinExistence type="predicted"/>
<evidence type="ECO:0000313" key="1">
    <source>
        <dbReference type="Proteomes" id="UP000887576"/>
    </source>
</evidence>
<dbReference type="WBParaSite" id="JU765_v2.g374.t1">
    <property type="protein sequence ID" value="JU765_v2.g374.t1"/>
    <property type="gene ID" value="JU765_v2.g374"/>
</dbReference>
<name>A0AC34R5G5_9BILA</name>
<protein>
    <submittedName>
        <fullName evidence="2">TIR domain-containing protein</fullName>
    </submittedName>
</protein>
<sequence>MFEGFRFLKDLRIANCHGPDLPTNTFRGLPKLKSLHLSKLTKKTQPGLAHGLFQPIAALEKLTLAESAIRELSDGLFCPLSKLQILNLTANRLSSARINTDENKCQLPQLIIFDVSANLIESIEANDLTAFPDLRQLSAKDNELLEMDQNAFKFVPTLQHLDLENNQLSELVPFPDGLLHLNLARNRLTMIPVAVANLDKLISLNLSANSIDMNTPFSLLSTSLETVDLSHNKFDAVPLKVVQQSLSSILYLHLDGNQIAVLQPRQFQNLTRLQKLDLSDNQIKLLNEDCFIGLAELVELSVRNNSIYHLDVGVFADVGRKLQKLDFSSNMLRQLPMAVEKLAKIRSMDFSKNQIEKLQIYLLEKMVHLSRLDLSDNKISLIESYVFYNCPHLTDLNLSNNRIDSLAKDAFENCPRLHSLDLSQNKISGFSRSIVELKTLRFLNASKNNLEILEWSEFPDEILNLDLSWNKISTIGAATESRVKKINLKSNKLTRVLQGQLSRQIEQIDLSSNLVEFIEEGALIPLTNLKVINLKDNQLKSIQKAAFREPDSSLLNGLLTTHVYLAGNPLDCECKTGWTIQPLAFNTLPALKKLDLSKNFLTELRGDELFKSARIEKLNLEDNRLFEMDSRLLEQLPNLQVLELSKNAFDELPELLAKNSKISRVSLAGNPFRCDCDWQRFQVQKWLMANMAKVPDFESVECVENVTSSFLTNDSTVLTALVPNRGEHLFAMPMREFLFQANESICAIEAGGIFGGGPAMNLLLVVACAIFAFAAICGSILVVLAFLRRNSGGKNRYVKAPPSLNCSTTTPGSSPLPLPLIQYDAFVSYSKHDEEMVINKLYQRLEKEEDYSLCLLHREGARLAYHAAVHNVSDELIHQMDACNALIIVLTKNFLENEWEMVQIKTAHRLFAKNRNKRIITILSDEIRPNELDAELGKILRNNTRIRESDQLFWNLLMNAMPLKINSQHSSSSTVLGDGSDIYSEMYGSVVPSEVV</sequence>
<organism evidence="1 2">
    <name type="scientific">Panagrolaimus sp. JU765</name>
    <dbReference type="NCBI Taxonomy" id="591449"/>
    <lineage>
        <taxon>Eukaryota</taxon>
        <taxon>Metazoa</taxon>
        <taxon>Ecdysozoa</taxon>
        <taxon>Nematoda</taxon>
        <taxon>Chromadorea</taxon>
        <taxon>Rhabditida</taxon>
        <taxon>Tylenchina</taxon>
        <taxon>Panagrolaimomorpha</taxon>
        <taxon>Panagrolaimoidea</taxon>
        <taxon>Panagrolaimidae</taxon>
        <taxon>Panagrolaimus</taxon>
    </lineage>
</organism>
<dbReference type="Proteomes" id="UP000887576">
    <property type="component" value="Unplaced"/>
</dbReference>
<reference evidence="2" key="1">
    <citation type="submission" date="2022-11" db="UniProtKB">
        <authorList>
            <consortium name="WormBaseParasite"/>
        </authorList>
    </citation>
    <scope>IDENTIFICATION</scope>
</reference>